<dbReference type="PANTHER" id="PTHR13903">
    <property type="entry name" value="PIRIN-RELATED"/>
    <property type="match status" value="1"/>
</dbReference>
<name>A0A7S3V674_9STRA</name>
<dbReference type="PANTHER" id="PTHR13903:SF8">
    <property type="entry name" value="PIRIN"/>
    <property type="match status" value="1"/>
</dbReference>
<proteinExistence type="inferred from homology"/>
<dbReference type="InterPro" id="IPR003829">
    <property type="entry name" value="Pirin_N_dom"/>
</dbReference>
<sequence>MKYEYLWLPAATNFLLLQTCTSLAPPFQIWRPLPHVHAPSPGTPSPPPPLLPEEGQIQGQAIKRREVFTKGATFASSLLISADTLARASASASEFSIMDPLTSPRSVVSLDSHGAIPVWPSWAGGRVIPISLGNALQEPFLLLAHHDHWFDPRDPLRQPFKAAGKALGLPYVDVEGFSMHPHRGFDILTYILDGSDGFRHRDSMGGKRTYRGGSAQWMRTGSGVLHEEFWETSPDRRTNIELFQLWVNLPASHKFDPPAIHYLGKDTESSQWIEHDIIDPESNKKVGSVRDLGATLYQAIDRNSIKESTSSQSQQEAGFERVLVERAGSSSEEEADVVGKARHRPPVQIMHVTIDPGAQWTVEAPLEQSALIYVRKGSANMRGLAGDKVLVQPQQTATFGHNGGTITVENSHSNSESANGNSQKQDKNALDILLLMATPMEEPISQAGPIVMNTAAEVNDAYQQLEDGTFLNRNYAMKWQQVHRRRSSTVSSQI</sequence>
<evidence type="ECO:0000256" key="3">
    <source>
        <dbReference type="SAM" id="SignalP"/>
    </source>
</evidence>
<reference evidence="6" key="1">
    <citation type="submission" date="2021-01" db="EMBL/GenBank/DDBJ databases">
        <authorList>
            <person name="Corre E."/>
            <person name="Pelletier E."/>
            <person name="Niang G."/>
            <person name="Scheremetjew M."/>
            <person name="Finn R."/>
            <person name="Kale V."/>
            <person name="Holt S."/>
            <person name="Cochrane G."/>
            <person name="Meng A."/>
            <person name="Brown T."/>
            <person name="Cohen L."/>
        </authorList>
    </citation>
    <scope>NUCLEOTIDE SEQUENCE</scope>
    <source>
        <strain evidence="6">MM31A-1</strain>
    </source>
</reference>
<feature type="domain" description="Pirin N-terminal" evidence="4">
    <location>
        <begin position="174"/>
        <end position="247"/>
    </location>
</feature>
<dbReference type="CDD" id="cd02247">
    <property type="entry name" value="cupin_pirin_C"/>
    <property type="match status" value="1"/>
</dbReference>
<feature type="signal peptide" evidence="3">
    <location>
        <begin position="1"/>
        <end position="22"/>
    </location>
</feature>
<dbReference type="SUPFAM" id="SSF51182">
    <property type="entry name" value="RmlC-like cupins"/>
    <property type="match status" value="1"/>
</dbReference>
<evidence type="ECO:0000313" key="6">
    <source>
        <dbReference type="EMBL" id="CAE0459983.1"/>
    </source>
</evidence>
<evidence type="ECO:0008006" key="7">
    <source>
        <dbReference type="Google" id="ProtNLM"/>
    </source>
</evidence>
<feature type="chain" id="PRO_5030671834" description="Pirin N-terminal domain-containing protein" evidence="3">
    <location>
        <begin position="23"/>
        <end position="494"/>
    </location>
</feature>
<keyword evidence="3" id="KW-0732">Signal</keyword>
<organism evidence="6">
    <name type="scientific">Chaetoceros debilis</name>
    <dbReference type="NCBI Taxonomy" id="122233"/>
    <lineage>
        <taxon>Eukaryota</taxon>
        <taxon>Sar</taxon>
        <taxon>Stramenopiles</taxon>
        <taxon>Ochrophyta</taxon>
        <taxon>Bacillariophyta</taxon>
        <taxon>Coscinodiscophyceae</taxon>
        <taxon>Chaetocerotophycidae</taxon>
        <taxon>Chaetocerotales</taxon>
        <taxon>Chaetocerotaceae</taxon>
        <taxon>Chaetoceros</taxon>
    </lineage>
</organism>
<dbReference type="EMBL" id="HBIO01006570">
    <property type="protein sequence ID" value="CAE0459983.1"/>
    <property type="molecule type" value="Transcribed_RNA"/>
</dbReference>
<dbReference type="Gene3D" id="2.60.120.10">
    <property type="entry name" value="Jelly Rolls"/>
    <property type="match status" value="2"/>
</dbReference>
<evidence type="ECO:0000256" key="2">
    <source>
        <dbReference type="RuleBase" id="RU003457"/>
    </source>
</evidence>
<accession>A0A7S3V674</accession>
<protein>
    <recommendedName>
        <fullName evidence="7">Pirin N-terminal domain-containing protein</fullName>
    </recommendedName>
</protein>
<gene>
    <name evidence="6" type="ORF">CDEB00056_LOCUS4824</name>
</gene>
<evidence type="ECO:0000259" key="4">
    <source>
        <dbReference type="Pfam" id="PF02678"/>
    </source>
</evidence>
<feature type="domain" description="Pirin C-terminal" evidence="5">
    <location>
        <begin position="350"/>
        <end position="470"/>
    </location>
</feature>
<comment type="similarity">
    <text evidence="1 2">Belongs to the pirin family.</text>
</comment>
<dbReference type="Pfam" id="PF02678">
    <property type="entry name" value="Pirin"/>
    <property type="match status" value="1"/>
</dbReference>
<dbReference type="InterPro" id="IPR011051">
    <property type="entry name" value="RmlC_Cupin_sf"/>
</dbReference>
<dbReference type="InterPro" id="IPR014710">
    <property type="entry name" value="RmlC-like_jellyroll"/>
</dbReference>
<dbReference type="InterPro" id="IPR008778">
    <property type="entry name" value="Pirin_C_dom"/>
</dbReference>
<dbReference type="InterPro" id="IPR012093">
    <property type="entry name" value="Pirin"/>
</dbReference>
<evidence type="ECO:0000256" key="1">
    <source>
        <dbReference type="ARBA" id="ARBA00008416"/>
    </source>
</evidence>
<dbReference type="Pfam" id="PF05726">
    <property type="entry name" value="Pirin_C"/>
    <property type="match status" value="1"/>
</dbReference>
<dbReference type="AlphaFoldDB" id="A0A7S3V674"/>
<evidence type="ECO:0000259" key="5">
    <source>
        <dbReference type="Pfam" id="PF05726"/>
    </source>
</evidence>